<dbReference type="RefSeq" id="WP_026426557.1">
    <property type="nucleotide sequence ID" value="NZ_CBCRWE010000027.1"/>
</dbReference>
<dbReference type="KEGG" id="asla:NCTC11923_02495"/>
<dbReference type="SUPFAM" id="SSF46955">
    <property type="entry name" value="Putative DNA-binding domain"/>
    <property type="match status" value="1"/>
</dbReference>
<dbReference type="InterPro" id="IPR009061">
    <property type="entry name" value="DNA-bd_dom_put_sf"/>
</dbReference>
<protein>
    <submittedName>
        <fullName evidence="3">HTH-type transcriptional regulator AdhR</fullName>
    </submittedName>
</protein>
<dbReference type="InterPro" id="IPR047057">
    <property type="entry name" value="MerR_fam"/>
</dbReference>
<dbReference type="STRING" id="1278298.GCA_000428685_00965"/>
<dbReference type="EMBL" id="LR134363">
    <property type="protein sequence ID" value="VEG75817.1"/>
    <property type="molecule type" value="Genomic_DNA"/>
</dbReference>
<evidence type="ECO:0000313" key="4">
    <source>
        <dbReference type="Proteomes" id="UP000276899"/>
    </source>
</evidence>
<evidence type="ECO:0000256" key="1">
    <source>
        <dbReference type="ARBA" id="ARBA00023125"/>
    </source>
</evidence>
<keyword evidence="1" id="KW-0238">DNA-binding</keyword>
<name>A0A3S4SV25_9ACTO</name>
<gene>
    <name evidence="3" type="primary">adhR_2</name>
    <name evidence="3" type="ORF">NCTC11923_02495</name>
</gene>
<organism evidence="3 4">
    <name type="scientific">Actinomyces slackii</name>
    <dbReference type="NCBI Taxonomy" id="52774"/>
    <lineage>
        <taxon>Bacteria</taxon>
        <taxon>Bacillati</taxon>
        <taxon>Actinomycetota</taxon>
        <taxon>Actinomycetes</taxon>
        <taxon>Actinomycetales</taxon>
        <taxon>Actinomycetaceae</taxon>
        <taxon>Actinomyces</taxon>
    </lineage>
</organism>
<dbReference type="Proteomes" id="UP000276899">
    <property type="component" value="Chromosome"/>
</dbReference>
<dbReference type="GO" id="GO:0003700">
    <property type="term" value="F:DNA-binding transcription factor activity"/>
    <property type="evidence" value="ECO:0007669"/>
    <property type="project" value="InterPro"/>
</dbReference>
<dbReference type="AlphaFoldDB" id="A0A3S4SV25"/>
<dbReference type="InterPro" id="IPR000551">
    <property type="entry name" value="MerR-type_HTH_dom"/>
</dbReference>
<dbReference type="PANTHER" id="PTHR30204">
    <property type="entry name" value="REDOX-CYCLING DRUG-SENSING TRANSCRIPTIONAL ACTIVATOR SOXR"/>
    <property type="match status" value="1"/>
</dbReference>
<dbReference type="PROSITE" id="PS50937">
    <property type="entry name" value="HTH_MERR_2"/>
    <property type="match status" value="1"/>
</dbReference>
<reference evidence="3 4" key="1">
    <citation type="submission" date="2018-12" db="EMBL/GenBank/DDBJ databases">
        <authorList>
            <consortium name="Pathogen Informatics"/>
        </authorList>
    </citation>
    <scope>NUCLEOTIDE SEQUENCE [LARGE SCALE GENOMIC DNA]</scope>
    <source>
        <strain evidence="3 4">NCTC11923</strain>
    </source>
</reference>
<evidence type="ECO:0000259" key="2">
    <source>
        <dbReference type="PROSITE" id="PS50937"/>
    </source>
</evidence>
<dbReference type="SMART" id="SM00422">
    <property type="entry name" value="HTH_MERR"/>
    <property type="match status" value="1"/>
</dbReference>
<dbReference type="PRINTS" id="PR00040">
    <property type="entry name" value="HTHMERR"/>
</dbReference>
<dbReference type="PANTHER" id="PTHR30204:SF82">
    <property type="entry name" value="TRANSCRIPTIONAL REGULATOR, MERR FAMILY"/>
    <property type="match status" value="1"/>
</dbReference>
<dbReference type="Gene3D" id="1.10.1660.10">
    <property type="match status" value="1"/>
</dbReference>
<dbReference type="CDD" id="cd01109">
    <property type="entry name" value="HTH_YyaN"/>
    <property type="match status" value="1"/>
</dbReference>
<feature type="domain" description="HTH merR-type" evidence="2">
    <location>
        <begin position="2"/>
        <end position="71"/>
    </location>
</feature>
<proteinExistence type="predicted"/>
<dbReference type="GO" id="GO:0003677">
    <property type="term" value="F:DNA binding"/>
    <property type="evidence" value="ECO:0007669"/>
    <property type="project" value="UniProtKB-KW"/>
</dbReference>
<dbReference type="Pfam" id="PF13411">
    <property type="entry name" value="MerR_1"/>
    <property type="match status" value="1"/>
</dbReference>
<evidence type="ECO:0000313" key="3">
    <source>
        <dbReference type="EMBL" id="VEG75817.1"/>
    </source>
</evidence>
<accession>A0A3S4SV25</accession>
<sequence>MTYTIGEAASRMGIATSTIRYYDKEGLLPTLSRTTGGNRRLTDEDLGALEMIVCLKTSGLPIRGIRQYMSWLSEGDATLPQRLVLFRQRRQDILEQIDRLRSALEIVEYKSWYYERAMELGGERAVLEMDLARVPEAWRTLHSRVAANNSLTAAVERDAP</sequence>
<keyword evidence="4" id="KW-1185">Reference proteome</keyword>